<keyword evidence="2" id="KW-1185">Reference proteome</keyword>
<dbReference type="HOGENOM" id="CLU_3219773_0_0_10"/>
<accession>F3QRX8</accession>
<comment type="caution">
    <text evidence="1">The sequence shown here is derived from an EMBL/GenBank/DDBJ whole genome shotgun (WGS) entry which is preliminary data.</text>
</comment>
<organism evidence="1 2">
    <name type="scientific">Paraprevotella xylaniphila YIT 11841</name>
    <dbReference type="NCBI Taxonomy" id="762982"/>
    <lineage>
        <taxon>Bacteria</taxon>
        <taxon>Pseudomonadati</taxon>
        <taxon>Bacteroidota</taxon>
        <taxon>Bacteroidia</taxon>
        <taxon>Bacteroidales</taxon>
        <taxon>Prevotellaceae</taxon>
        <taxon>Paraprevotella</taxon>
    </lineage>
</organism>
<gene>
    <name evidence="1" type="ORF">HMPREF9442_00933</name>
</gene>
<evidence type="ECO:0000313" key="2">
    <source>
        <dbReference type="Proteomes" id="UP000005546"/>
    </source>
</evidence>
<name>F3QRX8_9BACT</name>
<dbReference type="EMBL" id="AFBR01000024">
    <property type="protein sequence ID" value="EGG55541.1"/>
    <property type="molecule type" value="Genomic_DNA"/>
</dbReference>
<evidence type="ECO:0000313" key="1">
    <source>
        <dbReference type="EMBL" id="EGG55541.1"/>
    </source>
</evidence>
<protein>
    <submittedName>
        <fullName evidence="1">Uncharacterized protein</fullName>
    </submittedName>
</protein>
<dbReference type="AlphaFoldDB" id="F3QRX8"/>
<dbReference type="Proteomes" id="UP000005546">
    <property type="component" value="Unassembled WGS sequence"/>
</dbReference>
<sequence>MFFSKCLSCRKIGFQGVVGRENTKPDTLVGYPALQALQPLFFRS</sequence>
<reference evidence="1 2" key="1">
    <citation type="submission" date="2011-02" db="EMBL/GenBank/DDBJ databases">
        <authorList>
            <person name="Weinstock G."/>
            <person name="Sodergren E."/>
            <person name="Clifton S."/>
            <person name="Fulton L."/>
            <person name="Fulton B."/>
            <person name="Courtney L."/>
            <person name="Fronick C."/>
            <person name="Harrison M."/>
            <person name="Strong C."/>
            <person name="Farmer C."/>
            <person name="Delahaunty K."/>
            <person name="Markovic C."/>
            <person name="Hall O."/>
            <person name="Minx P."/>
            <person name="Tomlinson C."/>
            <person name="Mitreva M."/>
            <person name="Hou S."/>
            <person name="Chen J."/>
            <person name="Wollam A."/>
            <person name="Pepin K.H."/>
            <person name="Johnson M."/>
            <person name="Bhonagiri V."/>
            <person name="Zhang X."/>
            <person name="Suruliraj S."/>
            <person name="Warren W."/>
            <person name="Chinwalla A."/>
            <person name="Mardis E.R."/>
            <person name="Wilson R.K."/>
        </authorList>
    </citation>
    <scope>NUCLEOTIDE SEQUENCE [LARGE SCALE GENOMIC DNA]</scope>
    <source>
        <strain evidence="1 2">YIT 11841</strain>
    </source>
</reference>
<proteinExistence type="predicted"/>